<evidence type="ECO:0000313" key="1">
    <source>
        <dbReference type="EMBL" id="CUU40742.1"/>
    </source>
</evidence>
<gene>
    <name evidence="1" type="ORF">BN2458_PEG1859</name>
</gene>
<dbReference type="Proteomes" id="UP000064525">
    <property type="component" value="Chromosome I"/>
</dbReference>
<dbReference type="AlphaFoldDB" id="A0A0S4PYA2"/>
<proteinExistence type="predicted"/>
<dbReference type="EMBL" id="LN907858">
    <property type="protein sequence ID" value="CUU40742.1"/>
    <property type="molecule type" value="Genomic_DNA"/>
</dbReference>
<organism evidence="1 2">
    <name type="scientific">Helicobacter typhlonius</name>
    <dbReference type="NCBI Taxonomy" id="76936"/>
    <lineage>
        <taxon>Bacteria</taxon>
        <taxon>Pseudomonadati</taxon>
        <taxon>Campylobacterota</taxon>
        <taxon>Epsilonproteobacteria</taxon>
        <taxon>Campylobacterales</taxon>
        <taxon>Helicobacteraceae</taxon>
        <taxon>Helicobacter</taxon>
    </lineage>
</organism>
<name>A0A0S4PYA2_9HELI</name>
<dbReference type="KEGG" id="hty:BN2458_PEG1859"/>
<dbReference type="RefSeq" id="WP_161594508.1">
    <property type="nucleotide sequence ID" value="NZ_CAPSAE010000018.1"/>
</dbReference>
<evidence type="ECO:0000313" key="2">
    <source>
        <dbReference type="Proteomes" id="UP000064525"/>
    </source>
</evidence>
<protein>
    <submittedName>
        <fullName evidence="1">Uncharacterized protein</fullName>
    </submittedName>
</protein>
<sequence length="48" mass="5650">MHSNFEKKLEYFYFDTQCVNLSFCSEILNLIQNLTQQHLALKILSIIG</sequence>
<accession>A0A0S4PYA2</accession>
<reference evidence="2" key="1">
    <citation type="submission" date="2015-11" db="EMBL/GenBank/DDBJ databases">
        <authorList>
            <person name="Anvar S.Y."/>
        </authorList>
    </citation>
    <scope>NUCLEOTIDE SEQUENCE [LARGE SCALE GENOMIC DNA]</scope>
</reference>